<dbReference type="HOGENOM" id="CLU_064054_1_1_9"/>
<keyword evidence="1" id="KW-1133">Transmembrane helix</keyword>
<keyword evidence="3" id="KW-1185">Reference proteome</keyword>
<evidence type="ECO:0000313" key="2">
    <source>
        <dbReference type="EMBL" id="AET69134.1"/>
    </source>
</evidence>
<dbReference type="InterPro" id="IPR046674">
    <property type="entry name" value="DUF6544"/>
</dbReference>
<accession>G7WIR0</accession>
<dbReference type="eggNOG" id="ENOG502ZA6T">
    <property type="taxonomic scope" value="Bacteria"/>
</dbReference>
<evidence type="ECO:0000256" key="1">
    <source>
        <dbReference type="SAM" id="Phobius"/>
    </source>
</evidence>
<reference evidence="3" key="1">
    <citation type="submission" date="2011-11" db="EMBL/GenBank/DDBJ databases">
        <title>Complete sequence of Desulfosporosinus orientis DSM 765.</title>
        <authorList>
            <person name="Lucas S."/>
            <person name="Han J."/>
            <person name="Lapidus A."/>
            <person name="Cheng J.-F."/>
            <person name="Goodwin L."/>
            <person name="Pitluck S."/>
            <person name="Peters L."/>
            <person name="Ovchinnikova G."/>
            <person name="Teshima H."/>
            <person name="Detter J.C."/>
            <person name="Han C."/>
            <person name="Tapia R."/>
            <person name="Land M."/>
            <person name="Hauser L."/>
            <person name="Kyrpides N."/>
            <person name="Ivanova N."/>
            <person name="Pagani I."/>
            <person name="Pester M."/>
            <person name="Spring S."/>
            <person name="Ollivier B."/>
            <person name="Rattei T."/>
            <person name="Klenk H.-P."/>
            <person name="Wagner M."/>
            <person name="Loy A."/>
            <person name="Woyke T."/>
        </authorList>
    </citation>
    <scope>NUCLEOTIDE SEQUENCE [LARGE SCALE GENOMIC DNA]</scope>
    <source>
        <strain evidence="3">ATCC 19365 / DSM 765 / NCIMB 8382 / VKM B-1628</strain>
    </source>
</reference>
<dbReference type="Pfam" id="PF20181">
    <property type="entry name" value="DUF6544"/>
    <property type="match status" value="1"/>
</dbReference>
<dbReference type="PATRIC" id="fig|768706.3.peg.3691"/>
<keyword evidence="1" id="KW-0472">Membrane</keyword>
<name>G7WIR0_DESOD</name>
<sequence>MEKSCLLIMILALIILLIVFLTYQSKGLNRAYHSEVDNALAKEKKKDNSRLTMDDIKHLPKPVQMYLNYVGAMGKEKVHNVKLRFDGLMNTDKKKDRWSKISVEQYNFFDQTSRYFYMKGSKSGLPFLGLHVYGGGGASMLVKALGLVPVLDLKNEEMVKAETVTVLNDMCLFAPAALIDPRIQWATIDPLTVNATFTNNGIEASAVLSFNEKGELLNFVSDDRYRLAANGSLIKERWSTPVNSYKVVDGIKTIGKTDDSWKTDNTGAFWHTPEGDYCYIKLNVIDIQYNVK</sequence>
<proteinExistence type="predicted"/>
<protein>
    <submittedName>
        <fullName evidence="2">Uncharacterized protein</fullName>
    </submittedName>
</protein>
<gene>
    <name evidence="2" type="ordered locus">Desor_3656</name>
</gene>
<dbReference type="STRING" id="768706.Desor_3656"/>
<dbReference type="AlphaFoldDB" id="G7WIR0"/>
<keyword evidence="1" id="KW-0812">Transmembrane</keyword>
<feature type="transmembrane region" description="Helical" evidence="1">
    <location>
        <begin position="6"/>
        <end position="23"/>
    </location>
</feature>
<dbReference type="RefSeq" id="WP_014185942.1">
    <property type="nucleotide sequence ID" value="NC_016584.1"/>
</dbReference>
<dbReference type="KEGG" id="dor:Desor_3656"/>
<organism evidence="2 3">
    <name type="scientific">Desulfosporosinus orientis (strain ATCC 19365 / DSM 765 / NCIMB 8382 / VKM B-1628 / Singapore I)</name>
    <name type="common">Desulfotomaculum orientis</name>
    <dbReference type="NCBI Taxonomy" id="768706"/>
    <lineage>
        <taxon>Bacteria</taxon>
        <taxon>Bacillati</taxon>
        <taxon>Bacillota</taxon>
        <taxon>Clostridia</taxon>
        <taxon>Eubacteriales</taxon>
        <taxon>Desulfitobacteriaceae</taxon>
        <taxon>Desulfosporosinus</taxon>
    </lineage>
</organism>
<evidence type="ECO:0000313" key="3">
    <source>
        <dbReference type="Proteomes" id="UP000006346"/>
    </source>
</evidence>
<reference evidence="2 3" key="2">
    <citation type="journal article" date="2012" name="J. Bacteriol.">
        <title>Complete genome sequences of Desulfosporosinus orientis DSM765T, Desulfosporosinus youngiae DSM17734T, Desulfosporosinus meridiei DSM13257T, and Desulfosporosinus acidiphilus DSM22704T.</title>
        <authorList>
            <person name="Pester M."/>
            <person name="Brambilla E."/>
            <person name="Alazard D."/>
            <person name="Rattei T."/>
            <person name="Weinmaier T."/>
            <person name="Han J."/>
            <person name="Lucas S."/>
            <person name="Lapidus A."/>
            <person name="Cheng J.F."/>
            <person name="Goodwin L."/>
            <person name="Pitluck S."/>
            <person name="Peters L."/>
            <person name="Ovchinnikova G."/>
            <person name="Teshima H."/>
            <person name="Detter J.C."/>
            <person name="Han C.S."/>
            <person name="Tapia R."/>
            <person name="Land M.L."/>
            <person name="Hauser L."/>
            <person name="Kyrpides N.C."/>
            <person name="Ivanova N.N."/>
            <person name="Pagani I."/>
            <person name="Huntmann M."/>
            <person name="Wei C.L."/>
            <person name="Davenport K.W."/>
            <person name="Daligault H."/>
            <person name="Chain P.S."/>
            <person name="Chen A."/>
            <person name="Mavromatis K."/>
            <person name="Markowitz V."/>
            <person name="Szeto E."/>
            <person name="Mikhailova N."/>
            <person name="Pati A."/>
            <person name="Wagner M."/>
            <person name="Woyke T."/>
            <person name="Ollivier B."/>
            <person name="Klenk H.P."/>
            <person name="Spring S."/>
            <person name="Loy A."/>
        </authorList>
    </citation>
    <scope>NUCLEOTIDE SEQUENCE [LARGE SCALE GENOMIC DNA]</scope>
    <source>
        <strain evidence="3">ATCC 19365 / DSM 765 / NCIMB 8382 / VKM B-1628</strain>
    </source>
</reference>
<dbReference type="EMBL" id="CP003108">
    <property type="protein sequence ID" value="AET69134.1"/>
    <property type="molecule type" value="Genomic_DNA"/>
</dbReference>
<dbReference type="Proteomes" id="UP000006346">
    <property type="component" value="Chromosome"/>
</dbReference>